<dbReference type="InterPro" id="IPR003494">
    <property type="entry name" value="SHS2_FtsA"/>
</dbReference>
<dbReference type="NCBIfam" id="TIGR01175">
    <property type="entry name" value="pilM"/>
    <property type="match status" value="1"/>
</dbReference>
<dbReference type="InterPro" id="IPR050696">
    <property type="entry name" value="FtsA/MreB"/>
</dbReference>
<evidence type="ECO:0000313" key="3">
    <source>
        <dbReference type="Proteomes" id="UP001237823"/>
    </source>
</evidence>
<dbReference type="InterPro" id="IPR043129">
    <property type="entry name" value="ATPase_NBD"/>
</dbReference>
<dbReference type="Proteomes" id="UP001237823">
    <property type="component" value="Unassembled WGS sequence"/>
</dbReference>
<sequence length="350" mass="37080">MGKSIVGLDLTADTIRAVEVADADKARPTVVRFAEVPTPPEAIRKGEVIEPNTVAGALKQLWQLGRFRTKDVVLGVGNQRVLSRDLTIPKSSREQIRESLPFQVQDMLPVPVGDAILDFYPVAEAESENGPVLHGLLVAAIKDAVLANVRAVQLAGLNPAAVDLIPFALSRVAVTRQRVPGTVAMVELGAETTSVVILTDGVPQFVRIIPTGGNDMTKVLAGRFDIDWEQAEAVKRHFGLGGGARTTDDARAVAVITESCSELFASLRNTINYFVNTRPGQEVRSVMLAGGGAKMPGFAQALSDHTRIPVHMTDPFAGVARGRSITPDALAERGNAVAVAFGLAVGSRAA</sequence>
<dbReference type="RefSeq" id="WP_182045382.1">
    <property type="nucleotide sequence ID" value="NZ_JAUCML010000003.1"/>
</dbReference>
<reference evidence="2 3" key="1">
    <citation type="submission" date="2023-06" db="EMBL/GenBank/DDBJ databases">
        <authorList>
            <person name="Feng G."/>
            <person name="Li J."/>
            <person name="Zhu H."/>
        </authorList>
    </citation>
    <scope>NUCLEOTIDE SEQUENCE [LARGE SCALE GENOMIC DNA]</scope>
    <source>
        <strain evidence="2 3">RHCKG23</strain>
    </source>
</reference>
<dbReference type="PIRSF" id="PIRSF019169">
    <property type="entry name" value="PilM"/>
    <property type="match status" value="1"/>
</dbReference>
<accession>A0ABT7T6M8</accession>
<dbReference type="SMART" id="SM00842">
    <property type="entry name" value="FtsA"/>
    <property type="match status" value="1"/>
</dbReference>
<evidence type="ECO:0000259" key="1">
    <source>
        <dbReference type="SMART" id="SM00842"/>
    </source>
</evidence>
<dbReference type="EMBL" id="JAUCML010000003">
    <property type="protein sequence ID" value="MDM7884564.1"/>
    <property type="molecule type" value="Genomic_DNA"/>
</dbReference>
<dbReference type="PANTHER" id="PTHR32432">
    <property type="entry name" value="CELL DIVISION PROTEIN FTSA-RELATED"/>
    <property type="match status" value="1"/>
</dbReference>
<dbReference type="PANTHER" id="PTHR32432:SF3">
    <property type="entry name" value="ETHANOLAMINE UTILIZATION PROTEIN EUTJ"/>
    <property type="match status" value="1"/>
</dbReference>
<proteinExistence type="predicted"/>
<evidence type="ECO:0000313" key="2">
    <source>
        <dbReference type="EMBL" id="MDM7884564.1"/>
    </source>
</evidence>
<dbReference type="Gene3D" id="3.30.1490.300">
    <property type="match status" value="1"/>
</dbReference>
<name>A0ABT7T6M8_9MICO</name>
<organism evidence="2 3">
    <name type="scientific">Curtobacterium citri</name>
    <dbReference type="NCBI Taxonomy" id="3055139"/>
    <lineage>
        <taxon>Bacteria</taxon>
        <taxon>Bacillati</taxon>
        <taxon>Actinomycetota</taxon>
        <taxon>Actinomycetes</taxon>
        <taxon>Micrococcales</taxon>
        <taxon>Microbacteriaceae</taxon>
        <taxon>Curtobacterium</taxon>
    </lineage>
</organism>
<comment type="caution">
    <text evidence="2">The sequence shown here is derived from an EMBL/GenBank/DDBJ whole genome shotgun (WGS) entry which is preliminary data.</text>
</comment>
<protein>
    <submittedName>
        <fullName evidence="2">Type IV pilus assembly protein PilM</fullName>
    </submittedName>
</protein>
<dbReference type="InterPro" id="IPR005883">
    <property type="entry name" value="PilM"/>
</dbReference>
<gene>
    <name evidence="2" type="primary">pilM</name>
    <name evidence="2" type="ORF">QUG92_05545</name>
</gene>
<dbReference type="CDD" id="cd24049">
    <property type="entry name" value="ASKHA_NBD_PilM"/>
    <property type="match status" value="1"/>
</dbReference>
<dbReference type="Pfam" id="PF11104">
    <property type="entry name" value="PilM_2"/>
    <property type="match status" value="1"/>
</dbReference>
<dbReference type="Gene3D" id="3.30.420.40">
    <property type="match status" value="2"/>
</dbReference>
<dbReference type="SUPFAM" id="SSF53067">
    <property type="entry name" value="Actin-like ATPase domain"/>
    <property type="match status" value="2"/>
</dbReference>
<keyword evidence="3" id="KW-1185">Reference proteome</keyword>
<feature type="domain" description="SHS2" evidence="1">
    <location>
        <begin position="5"/>
        <end position="173"/>
    </location>
</feature>